<feature type="transmembrane region" description="Helical" evidence="1">
    <location>
        <begin position="152"/>
        <end position="177"/>
    </location>
</feature>
<dbReference type="AlphaFoldDB" id="A0AAD5UBT5"/>
<keyword evidence="1" id="KW-0472">Membrane</keyword>
<feature type="transmembrane region" description="Helical" evidence="1">
    <location>
        <begin position="15"/>
        <end position="39"/>
    </location>
</feature>
<feature type="transmembrane region" description="Helical" evidence="1">
    <location>
        <begin position="232"/>
        <end position="251"/>
    </location>
</feature>
<comment type="caution">
    <text evidence="2">The sequence shown here is derived from an EMBL/GenBank/DDBJ whole genome shotgun (WGS) entry which is preliminary data.</text>
</comment>
<evidence type="ECO:0000313" key="2">
    <source>
        <dbReference type="EMBL" id="KAJ3228363.1"/>
    </source>
</evidence>
<reference evidence="2" key="1">
    <citation type="submission" date="2020-05" db="EMBL/GenBank/DDBJ databases">
        <title>Phylogenomic resolution of chytrid fungi.</title>
        <authorList>
            <person name="Stajich J.E."/>
            <person name="Amses K."/>
            <person name="Simmons R."/>
            <person name="Seto K."/>
            <person name="Myers J."/>
            <person name="Bonds A."/>
            <person name="Quandt C.A."/>
            <person name="Barry K."/>
            <person name="Liu P."/>
            <person name="Grigoriev I."/>
            <person name="Longcore J.E."/>
            <person name="James T.Y."/>
        </authorList>
    </citation>
    <scope>NUCLEOTIDE SEQUENCE</scope>
    <source>
        <strain evidence="2">JEL0476</strain>
    </source>
</reference>
<proteinExistence type="predicted"/>
<name>A0AAD5UBT5_9FUNG</name>
<evidence type="ECO:0000256" key="1">
    <source>
        <dbReference type="SAM" id="Phobius"/>
    </source>
</evidence>
<organism evidence="2 3">
    <name type="scientific">Clydaea vesicula</name>
    <dbReference type="NCBI Taxonomy" id="447962"/>
    <lineage>
        <taxon>Eukaryota</taxon>
        <taxon>Fungi</taxon>
        <taxon>Fungi incertae sedis</taxon>
        <taxon>Chytridiomycota</taxon>
        <taxon>Chytridiomycota incertae sedis</taxon>
        <taxon>Chytridiomycetes</taxon>
        <taxon>Lobulomycetales</taxon>
        <taxon>Lobulomycetaceae</taxon>
        <taxon>Clydaea</taxon>
    </lineage>
</organism>
<dbReference type="EMBL" id="JADGJW010000002">
    <property type="protein sequence ID" value="KAJ3228363.1"/>
    <property type="molecule type" value="Genomic_DNA"/>
</dbReference>
<feature type="transmembrane region" description="Helical" evidence="1">
    <location>
        <begin position="198"/>
        <end position="220"/>
    </location>
</feature>
<evidence type="ECO:0000313" key="3">
    <source>
        <dbReference type="Proteomes" id="UP001211065"/>
    </source>
</evidence>
<feature type="transmembrane region" description="Helical" evidence="1">
    <location>
        <begin position="123"/>
        <end position="146"/>
    </location>
</feature>
<protein>
    <submittedName>
        <fullName evidence="2">Uncharacterized protein</fullName>
    </submittedName>
</protein>
<keyword evidence="3" id="KW-1185">Reference proteome</keyword>
<keyword evidence="1" id="KW-1133">Transmembrane helix</keyword>
<dbReference type="Proteomes" id="UP001211065">
    <property type="component" value="Unassembled WGS sequence"/>
</dbReference>
<accession>A0AAD5UBT5</accession>
<keyword evidence="1" id="KW-0812">Transmembrane</keyword>
<sequence length="285" mass="30738">MDPPPLGGPPPPSRWNIAANICDGMILGSCFSLIVFLLIKLRFTKFSIVQLIGLVAYIISSSAYTTLNGLPEDFKLYNIAIASISNAFGRAMQSEIMTQFYITLTNGVSSEKRKMIFAGIGRLMWVLVMLAGIAEGTVFMIFGPGIALHNQVVVVAVTYISLLCGLVNAAQFLDMILVMTDAHGRLMESLKNKNFLQLFVLSIIVLGSEILAAVISAVAISAASNNRTDPTISIFFSKLTIITSCVGLVLLQESIVKYVKARSEAITKSQTSRVKSSTVKSSTSP</sequence>
<gene>
    <name evidence="2" type="ORF">HK099_002868</name>
</gene>